<sequence>MHKLGFLLISDTDALWLSYYAKNIELLMLAPPQLLAPIVHLFGVRPLIRYLHDLDVAFSGLTFADVSNVDGNWDFLRLAALFDNSILAHILSVKCPSLDDGADRYSSCLVCRYPLETVLHALRDYDAVREIWLQILPEALLRPFFDCNLQ</sequence>
<dbReference type="EMBL" id="JBBPBN010000011">
    <property type="protein sequence ID" value="KAK9028536.1"/>
    <property type="molecule type" value="Genomic_DNA"/>
</dbReference>
<proteinExistence type="predicted"/>
<evidence type="ECO:0000313" key="2">
    <source>
        <dbReference type="Proteomes" id="UP001396334"/>
    </source>
</evidence>
<name>A0ABR2SU55_9ROSI</name>
<dbReference type="Proteomes" id="UP001396334">
    <property type="component" value="Unassembled WGS sequence"/>
</dbReference>
<evidence type="ECO:0000313" key="1">
    <source>
        <dbReference type="EMBL" id="KAK9028536.1"/>
    </source>
</evidence>
<gene>
    <name evidence="1" type="ORF">V6N11_025692</name>
</gene>
<organism evidence="1 2">
    <name type="scientific">Hibiscus sabdariffa</name>
    <name type="common">roselle</name>
    <dbReference type="NCBI Taxonomy" id="183260"/>
    <lineage>
        <taxon>Eukaryota</taxon>
        <taxon>Viridiplantae</taxon>
        <taxon>Streptophyta</taxon>
        <taxon>Embryophyta</taxon>
        <taxon>Tracheophyta</taxon>
        <taxon>Spermatophyta</taxon>
        <taxon>Magnoliopsida</taxon>
        <taxon>eudicotyledons</taxon>
        <taxon>Gunneridae</taxon>
        <taxon>Pentapetalae</taxon>
        <taxon>rosids</taxon>
        <taxon>malvids</taxon>
        <taxon>Malvales</taxon>
        <taxon>Malvaceae</taxon>
        <taxon>Malvoideae</taxon>
        <taxon>Hibiscus</taxon>
    </lineage>
</organism>
<reference evidence="1 2" key="1">
    <citation type="journal article" date="2024" name="G3 (Bethesda)">
        <title>Genome assembly of Hibiscus sabdariffa L. provides insights into metabolisms of medicinal natural products.</title>
        <authorList>
            <person name="Kim T."/>
        </authorList>
    </citation>
    <scope>NUCLEOTIDE SEQUENCE [LARGE SCALE GENOMIC DNA]</scope>
    <source>
        <strain evidence="1">TK-2024</strain>
        <tissue evidence="1">Old leaves</tissue>
    </source>
</reference>
<accession>A0ABR2SU55</accession>
<keyword evidence="2" id="KW-1185">Reference proteome</keyword>
<comment type="caution">
    <text evidence="1">The sequence shown here is derived from an EMBL/GenBank/DDBJ whole genome shotgun (WGS) entry which is preliminary data.</text>
</comment>
<protein>
    <submittedName>
        <fullName evidence="1">Uncharacterized protein</fullName>
    </submittedName>
</protein>